<accession>C6XDR0</accession>
<keyword evidence="5" id="KW-0732">Signal</keyword>
<dbReference type="OrthoDB" id="9796294at2"/>
<evidence type="ECO:0000256" key="2">
    <source>
        <dbReference type="ARBA" id="ARBA00022723"/>
    </source>
</evidence>
<dbReference type="KEGG" id="mei:Msip34_1440"/>
<protein>
    <recommendedName>
        <fullName evidence="6">Cytochrome c domain-containing protein</fullName>
    </recommendedName>
</protein>
<dbReference type="Proteomes" id="UP000002743">
    <property type="component" value="Chromosome"/>
</dbReference>
<feature type="signal peptide" evidence="5">
    <location>
        <begin position="1"/>
        <end position="18"/>
    </location>
</feature>
<dbReference type="SUPFAM" id="SSF46626">
    <property type="entry name" value="Cytochrome c"/>
    <property type="match status" value="1"/>
</dbReference>
<evidence type="ECO:0000259" key="6">
    <source>
        <dbReference type="PROSITE" id="PS51007"/>
    </source>
</evidence>
<dbReference type="HOGENOM" id="CLU_159396_2_1_4"/>
<evidence type="ECO:0000256" key="1">
    <source>
        <dbReference type="ARBA" id="ARBA00022617"/>
    </source>
</evidence>
<dbReference type="AlphaFoldDB" id="C6XDR0"/>
<keyword evidence="8" id="KW-1185">Reference proteome</keyword>
<organism evidence="7 8">
    <name type="scientific">Methylovorus glucosotrophus (strain SIP3-4)</name>
    <dbReference type="NCBI Taxonomy" id="582744"/>
    <lineage>
        <taxon>Bacteria</taxon>
        <taxon>Pseudomonadati</taxon>
        <taxon>Pseudomonadota</taxon>
        <taxon>Betaproteobacteria</taxon>
        <taxon>Nitrosomonadales</taxon>
        <taxon>Methylophilaceae</taxon>
        <taxon>Methylovorus</taxon>
    </lineage>
</organism>
<evidence type="ECO:0000256" key="4">
    <source>
        <dbReference type="PROSITE-ProRule" id="PRU00433"/>
    </source>
</evidence>
<dbReference type="STRING" id="582744.Msip34_1440"/>
<dbReference type="EMBL" id="CP001674">
    <property type="protein sequence ID" value="ACT50685.1"/>
    <property type="molecule type" value="Genomic_DNA"/>
</dbReference>
<keyword evidence="1 4" id="KW-0349">Heme</keyword>
<dbReference type="InterPro" id="IPR036909">
    <property type="entry name" value="Cyt_c-like_dom_sf"/>
</dbReference>
<dbReference type="GO" id="GO:0009055">
    <property type="term" value="F:electron transfer activity"/>
    <property type="evidence" value="ECO:0007669"/>
    <property type="project" value="InterPro"/>
</dbReference>
<dbReference type="RefSeq" id="WP_015830132.1">
    <property type="nucleotide sequence ID" value="NC_012969.1"/>
</dbReference>
<dbReference type="Gene3D" id="1.10.760.10">
    <property type="entry name" value="Cytochrome c-like domain"/>
    <property type="match status" value="1"/>
</dbReference>
<evidence type="ECO:0000313" key="7">
    <source>
        <dbReference type="EMBL" id="ACT50685.1"/>
    </source>
</evidence>
<dbReference type="eggNOG" id="COG2010">
    <property type="taxonomic scope" value="Bacteria"/>
</dbReference>
<feature type="chain" id="PRO_5002971119" description="Cytochrome c domain-containing protein" evidence="5">
    <location>
        <begin position="19"/>
        <end position="102"/>
    </location>
</feature>
<evidence type="ECO:0000313" key="8">
    <source>
        <dbReference type="Proteomes" id="UP000002743"/>
    </source>
</evidence>
<keyword evidence="3 4" id="KW-0408">Iron</keyword>
<evidence type="ECO:0000256" key="5">
    <source>
        <dbReference type="SAM" id="SignalP"/>
    </source>
</evidence>
<dbReference type="GO" id="GO:0046872">
    <property type="term" value="F:metal ion binding"/>
    <property type="evidence" value="ECO:0007669"/>
    <property type="project" value="UniProtKB-KW"/>
</dbReference>
<reference evidence="7 8" key="2">
    <citation type="journal article" date="2011" name="J. Bacteriol.">
        <title>Genomes of three methylotrophs from a single niche uncover genetic and metabolic divergence of Methylophilaceae.</title>
        <authorList>
            <person name="Lapidus A."/>
            <person name="Clum A."/>
            <person name="Labutti K."/>
            <person name="Kaluzhnaya M.G."/>
            <person name="Lim S."/>
            <person name="Beck D.A."/>
            <person name="Glavina Del Rio T."/>
            <person name="Nolan M."/>
            <person name="Mavromatis K."/>
            <person name="Huntemann M."/>
            <person name="Lucas S."/>
            <person name="Lidstrom M.E."/>
            <person name="Ivanova N."/>
            <person name="Chistoserdova L."/>
        </authorList>
    </citation>
    <scope>NUCLEOTIDE SEQUENCE [LARGE SCALE GENOMIC DNA]</scope>
    <source>
        <strain evidence="7 8">SIP3-4</strain>
    </source>
</reference>
<name>C6XDR0_METGS</name>
<sequence precursor="true">MRTLFLLLLLSLTMNAHAEPFAEGDAAIGKTMVEKNCIQCHASKYGGDGSAIYTREHRLVNTSRGLLAQIRNCNTMLGMKWFEDEELHVARYLNQTYYKFDK</sequence>
<evidence type="ECO:0000256" key="3">
    <source>
        <dbReference type="ARBA" id="ARBA00023004"/>
    </source>
</evidence>
<dbReference type="InterPro" id="IPR009056">
    <property type="entry name" value="Cyt_c-like_dom"/>
</dbReference>
<feature type="domain" description="Cytochrome c" evidence="6">
    <location>
        <begin position="24"/>
        <end position="97"/>
    </location>
</feature>
<dbReference type="GO" id="GO:0020037">
    <property type="term" value="F:heme binding"/>
    <property type="evidence" value="ECO:0007669"/>
    <property type="project" value="InterPro"/>
</dbReference>
<proteinExistence type="predicted"/>
<gene>
    <name evidence="7" type="ordered locus">Msip34_1440</name>
</gene>
<reference evidence="8" key="1">
    <citation type="submission" date="2009-07" db="EMBL/GenBank/DDBJ databases">
        <title>Complete sequence of chromosome of Methylovorus sp. SIP3-4.</title>
        <authorList>
            <person name="Lucas S."/>
            <person name="Copeland A."/>
            <person name="Lapidus A."/>
            <person name="Glavina del Rio T."/>
            <person name="Tice H."/>
            <person name="Bruce D."/>
            <person name="Goodwin L."/>
            <person name="Pitluck S."/>
            <person name="Clum A."/>
            <person name="Larimer F."/>
            <person name="Land M."/>
            <person name="Hauser L."/>
            <person name="Kyrpides N."/>
            <person name="Mikhailova N."/>
            <person name="Kayluzhnaya M."/>
            <person name="Chistoserdova L."/>
        </authorList>
    </citation>
    <scope>NUCLEOTIDE SEQUENCE [LARGE SCALE GENOMIC DNA]</scope>
    <source>
        <strain evidence="8">SIP3-4</strain>
    </source>
</reference>
<dbReference type="PROSITE" id="PS51007">
    <property type="entry name" value="CYTC"/>
    <property type="match status" value="1"/>
</dbReference>
<keyword evidence="2 4" id="KW-0479">Metal-binding</keyword>